<dbReference type="RefSeq" id="WP_068372510.1">
    <property type="nucleotide sequence ID" value="NZ_CBCSEB010000001.1"/>
</dbReference>
<dbReference type="GeneID" id="99726501"/>
<dbReference type="PANTHER" id="PTHR39594">
    <property type="entry name" value="PROTEIN YCHQ"/>
    <property type="match status" value="1"/>
</dbReference>
<dbReference type="Proteomes" id="UP000078084">
    <property type="component" value="Unassembled WGS sequence"/>
</dbReference>
<gene>
    <name evidence="2" type="ORF">AAV32_12370</name>
    <name evidence="3" type="ORF">EV679_1844</name>
</gene>
<comment type="caution">
    <text evidence="2">The sequence shown here is derived from an EMBL/GenBank/DDBJ whole genome shotgun (WGS) entry which is preliminary data.</text>
</comment>
<evidence type="ECO:0000256" key="1">
    <source>
        <dbReference type="SAM" id="Phobius"/>
    </source>
</evidence>
<dbReference type="Pfam" id="PF04247">
    <property type="entry name" value="SirB"/>
    <property type="match status" value="1"/>
</dbReference>
<reference evidence="3 5" key="2">
    <citation type="submission" date="2019-02" db="EMBL/GenBank/DDBJ databases">
        <title>Genomic Encyclopedia of Type Strains, Phase IV (KMG-IV): sequencing the most valuable type-strain genomes for metagenomic binning, comparative biology and taxonomic classification.</title>
        <authorList>
            <person name="Goeker M."/>
        </authorList>
    </citation>
    <scope>NUCLEOTIDE SEQUENCE [LARGE SCALE GENOMIC DNA]</scope>
    <source>
        <strain evidence="3 5">DSM 16618</strain>
    </source>
</reference>
<dbReference type="InterPro" id="IPR007360">
    <property type="entry name" value="SirB"/>
</dbReference>
<dbReference type="OrthoDB" id="5588650at2"/>
<accession>A0A171KR16</accession>
<evidence type="ECO:0000313" key="2">
    <source>
        <dbReference type="EMBL" id="KKO71333.1"/>
    </source>
</evidence>
<name>A0A171KR16_9BURK</name>
<feature type="transmembrane region" description="Helical" evidence="1">
    <location>
        <begin position="72"/>
        <end position="90"/>
    </location>
</feature>
<keyword evidence="4" id="KW-1185">Reference proteome</keyword>
<dbReference type="Proteomes" id="UP000292039">
    <property type="component" value="Unassembled WGS sequence"/>
</dbReference>
<dbReference type="EMBL" id="LBNE01000008">
    <property type="protein sequence ID" value="KKO71333.1"/>
    <property type="molecule type" value="Genomic_DNA"/>
</dbReference>
<dbReference type="GO" id="GO:0005886">
    <property type="term" value="C:plasma membrane"/>
    <property type="evidence" value="ECO:0007669"/>
    <property type="project" value="TreeGrafter"/>
</dbReference>
<feature type="transmembrane region" description="Helical" evidence="1">
    <location>
        <begin position="44"/>
        <end position="66"/>
    </location>
</feature>
<dbReference type="STRING" id="206506.AAV32_12370"/>
<dbReference type="PANTHER" id="PTHR39594:SF1">
    <property type="entry name" value="PROTEIN YCHQ"/>
    <property type="match status" value="1"/>
</dbReference>
<dbReference type="PIRSF" id="PIRSF005610">
    <property type="entry name" value="SirB"/>
    <property type="match status" value="1"/>
</dbReference>
<dbReference type="AlphaFoldDB" id="A0A171KR16"/>
<protein>
    <submittedName>
        <fullName evidence="3">Putative membrane protein SirB2</fullName>
    </submittedName>
</protein>
<keyword evidence="1" id="KW-0812">Transmembrane</keyword>
<reference evidence="2 4" key="1">
    <citation type="submission" date="2015-04" db="EMBL/GenBank/DDBJ databases">
        <title>Genome sequence of Kerstersia gyiorum CG1.</title>
        <authorList>
            <person name="Greninger A.L."/>
            <person name="Kozyreva V."/>
            <person name="Chaturvedi V."/>
        </authorList>
    </citation>
    <scope>NUCLEOTIDE SEQUENCE [LARGE SCALE GENOMIC DNA]</scope>
    <source>
        <strain evidence="2 4">CG1</strain>
    </source>
</reference>
<keyword evidence="1" id="KW-0472">Membrane</keyword>
<feature type="transmembrane region" description="Helical" evidence="1">
    <location>
        <begin position="102"/>
        <end position="120"/>
    </location>
</feature>
<evidence type="ECO:0000313" key="4">
    <source>
        <dbReference type="Proteomes" id="UP000078084"/>
    </source>
</evidence>
<feature type="transmembrane region" description="Helical" evidence="1">
    <location>
        <begin position="12"/>
        <end position="32"/>
    </location>
</feature>
<dbReference type="EMBL" id="SGWZ01000002">
    <property type="protein sequence ID" value="RZS70437.1"/>
    <property type="molecule type" value="Genomic_DNA"/>
</dbReference>
<evidence type="ECO:0000313" key="3">
    <source>
        <dbReference type="EMBL" id="RZS70437.1"/>
    </source>
</evidence>
<keyword evidence="1" id="KW-1133">Transmembrane helix</keyword>
<evidence type="ECO:0000313" key="5">
    <source>
        <dbReference type="Proteomes" id="UP000292039"/>
    </source>
</evidence>
<organism evidence="2 4">
    <name type="scientific">Kerstersia gyiorum</name>
    <dbReference type="NCBI Taxonomy" id="206506"/>
    <lineage>
        <taxon>Bacteria</taxon>
        <taxon>Pseudomonadati</taxon>
        <taxon>Pseudomonadota</taxon>
        <taxon>Betaproteobacteria</taxon>
        <taxon>Burkholderiales</taxon>
        <taxon>Alcaligenaceae</taxon>
        <taxon>Kerstersia</taxon>
    </lineage>
</organism>
<sequence>MDSAYVIMRGVHLTAVVLSGCLFMGRGAAMLLGKQGMMRPALRYASYAIDTVLLISAIALATVLALNPLSTPWLALKIGLVVLYIVLGSLALKRARTRQGKALAYAAALICFILIAHVAHTQDALFG</sequence>
<proteinExistence type="predicted"/>